<feature type="transmembrane region" description="Helical" evidence="8">
    <location>
        <begin position="249"/>
        <end position="268"/>
    </location>
</feature>
<keyword evidence="8" id="KW-0472">Membrane</keyword>
<organism evidence="10 11">
    <name type="scientific">Ectocarpus siliculosus</name>
    <name type="common">Brown alga</name>
    <name type="synonym">Conferva siliculosa</name>
    <dbReference type="NCBI Taxonomy" id="2880"/>
    <lineage>
        <taxon>Eukaryota</taxon>
        <taxon>Sar</taxon>
        <taxon>Stramenopiles</taxon>
        <taxon>Ochrophyta</taxon>
        <taxon>PX clade</taxon>
        <taxon>Phaeophyceae</taxon>
        <taxon>Ectocarpales</taxon>
        <taxon>Ectocarpaceae</taxon>
        <taxon>Ectocarpus</taxon>
    </lineage>
</organism>
<dbReference type="SUPFAM" id="SSF52374">
    <property type="entry name" value="Nucleotidylyl transferase"/>
    <property type="match status" value="1"/>
</dbReference>
<keyword evidence="6" id="KW-0067">ATP-binding</keyword>
<proteinExistence type="predicted"/>
<dbReference type="InterPro" id="IPR005248">
    <property type="entry name" value="NadD/NMNAT"/>
</dbReference>
<keyword evidence="2" id="KW-0662">Pyridine nucleotide biosynthesis</keyword>
<evidence type="ECO:0000313" key="11">
    <source>
        <dbReference type="Proteomes" id="UP000002630"/>
    </source>
</evidence>
<evidence type="ECO:0000256" key="7">
    <source>
        <dbReference type="ARBA" id="ARBA00023027"/>
    </source>
</evidence>
<dbReference type="PANTHER" id="PTHR39321">
    <property type="entry name" value="NICOTINATE-NUCLEOTIDE ADENYLYLTRANSFERASE-RELATED"/>
    <property type="match status" value="1"/>
</dbReference>
<dbReference type="InParanoid" id="D7FL12"/>
<dbReference type="GO" id="GO:0009435">
    <property type="term" value="P:NAD+ biosynthetic process"/>
    <property type="evidence" value="ECO:0007669"/>
    <property type="project" value="UniProtKB-UniPathway"/>
</dbReference>
<comment type="pathway">
    <text evidence="1">Cofactor biosynthesis; NAD(+) biosynthesis.</text>
</comment>
<dbReference type="Pfam" id="PF01467">
    <property type="entry name" value="CTP_transf_like"/>
    <property type="match status" value="1"/>
</dbReference>
<keyword evidence="7" id="KW-0520">NAD</keyword>
<feature type="domain" description="Cytidyltransferase-like" evidence="9">
    <location>
        <begin position="59"/>
        <end position="193"/>
    </location>
</feature>
<sequence>MSEMQKVLLFGLSGNPPTGRDGHGGMIEYFVNLARFSEIWVLPVYQHMFSAKRKAMAKTGAPTYEDRIEMCRLAFESYSTASCRVRVLRTEQEVFAEMLNSRGTGPARSSTYDVVVYLKKQHPDVEFSLLLGTDTYQDLRKGKWRKSEELMNMVSLAIVDRMGVRPETENLLSGVELHHPPLLTDVSSTKIRDARAEDLLEGTLAVETSVLRYMKDHRLYGFGRQSRLENVLVAASERFSSVFSEERRWMVIAGTAAVVVTVGVLRVVGRFRDGGIRGGRARSVS</sequence>
<dbReference type="Gene3D" id="3.40.50.620">
    <property type="entry name" value="HUPs"/>
    <property type="match status" value="1"/>
</dbReference>
<keyword evidence="3" id="KW-0808">Transferase</keyword>
<dbReference type="InterPro" id="IPR004821">
    <property type="entry name" value="Cyt_trans-like"/>
</dbReference>
<dbReference type="PANTHER" id="PTHR39321:SF3">
    <property type="entry name" value="PHOSPHOPANTETHEINE ADENYLYLTRANSFERASE"/>
    <property type="match status" value="1"/>
</dbReference>
<evidence type="ECO:0000256" key="5">
    <source>
        <dbReference type="ARBA" id="ARBA00022741"/>
    </source>
</evidence>
<evidence type="ECO:0000256" key="4">
    <source>
        <dbReference type="ARBA" id="ARBA00022695"/>
    </source>
</evidence>
<protein>
    <recommendedName>
        <fullName evidence="9">Cytidyltransferase-like domain-containing protein</fullName>
    </recommendedName>
</protein>
<dbReference type="GO" id="GO:0005524">
    <property type="term" value="F:ATP binding"/>
    <property type="evidence" value="ECO:0007669"/>
    <property type="project" value="UniProtKB-KW"/>
</dbReference>
<evidence type="ECO:0000256" key="6">
    <source>
        <dbReference type="ARBA" id="ARBA00022840"/>
    </source>
</evidence>
<dbReference type="EMBL" id="FN648070">
    <property type="protein sequence ID" value="CBJ29555.1"/>
    <property type="molecule type" value="Genomic_DNA"/>
</dbReference>
<dbReference type="AlphaFoldDB" id="D7FL12"/>
<keyword evidence="11" id="KW-1185">Reference proteome</keyword>
<reference evidence="10 11" key="1">
    <citation type="journal article" date="2010" name="Nature">
        <title>The Ectocarpus genome and the independent evolution of multicellularity in brown algae.</title>
        <authorList>
            <person name="Cock J.M."/>
            <person name="Sterck L."/>
            <person name="Rouze P."/>
            <person name="Scornet D."/>
            <person name="Allen A.E."/>
            <person name="Amoutzias G."/>
            <person name="Anthouard V."/>
            <person name="Artiguenave F."/>
            <person name="Aury J.M."/>
            <person name="Badger J.H."/>
            <person name="Beszteri B."/>
            <person name="Billiau K."/>
            <person name="Bonnet E."/>
            <person name="Bothwell J.H."/>
            <person name="Bowler C."/>
            <person name="Boyen C."/>
            <person name="Brownlee C."/>
            <person name="Carrano C.J."/>
            <person name="Charrier B."/>
            <person name="Cho G.Y."/>
            <person name="Coelho S.M."/>
            <person name="Collen J."/>
            <person name="Corre E."/>
            <person name="Da Silva C."/>
            <person name="Delage L."/>
            <person name="Delaroque N."/>
            <person name="Dittami S.M."/>
            <person name="Doulbeau S."/>
            <person name="Elias M."/>
            <person name="Farnham G."/>
            <person name="Gachon C.M."/>
            <person name="Gschloessl B."/>
            <person name="Heesch S."/>
            <person name="Jabbari K."/>
            <person name="Jubin C."/>
            <person name="Kawai H."/>
            <person name="Kimura K."/>
            <person name="Kloareg B."/>
            <person name="Kupper F.C."/>
            <person name="Lang D."/>
            <person name="Le Bail A."/>
            <person name="Leblanc C."/>
            <person name="Lerouge P."/>
            <person name="Lohr M."/>
            <person name="Lopez P.J."/>
            <person name="Martens C."/>
            <person name="Maumus F."/>
            <person name="Michel G."/>
            <person name="Miranda-Saavedra D."/>
            <person name="Morales J."/>
            <person name="Moreau H."/>
            <person name="Motomura T."/>
            <person name="Nagasato C."/>
            <person name="Napoli C.A."/>
            <person name="Nelson D.R."/>
            <person name="Nyvall-Collen P."/>
            <person name="Peters A.F."/>
            <person name="Pommier C."/>
            <person name="Potin P."/>
            <person name="Poulain J."/>
            <person name="Quesneville H."/>
            <person name="Read B."/>
            <person name="Rensing S.A."/>
            <person name="Ritter A."/>
            <person name="Rousvoal S."/>
            <person name="Samanta M."/>
            <person name="Samson G."/>
            <person name="Schroeder D.C."/>
            <person name="Segurens B."/>
            <person name="Strittmatter M."/>
            <person name="Tonon T."/>
            <person name="Tregear J.W."/>
            <person name="Valentin K."/>
            <person name="von Dassow P."/>
            <person name="Yamagishi T."/>
            <person name="Van de Peer Y."/>
            <person name="Wincker P."/>
        </authorList>
    </citation>
    <scope>NUCLEOTIDE SEQUENCE [LARGE SCALE GENOMIC DNA]</scope>
    <source>
        <strain evidence="11">Ec32 / CCAP1310/4</strain>
    </source>
</reference>
<dbReference type="InterPro" id="IPR014729">
    <property type="entry name" value="Rossmann-like_a/b/a_fold"/>
</dbReference>
<dbReference type="UniPathway" id="UPA00253">
    <property type="reaction ID" value="UER00600"/>
</dbReference>
<dbReference type="eggNOG" id="ENOG502RY55">
    <property type="taxonomic scope" value="Eukaryota"/>
</dbReference>
<name>D7FL12_ECTSI</name>
<evidence type="ECO:0000256" key="2">
    <source>
        <dbReference type="ARBA" id="ARBA00022642"/>
    </source>
</evidence>
<evidence type="ECO:0000256" key="3">
    <source>
        <dbReference type="ARBA" id="ARBA00022679"/>
    </source>
</evidence>
<evidence type="ECO:0000256" key="8">
    <source>
        <dbReference type="SAM" id="Phobius"/>
    </source>
</evidence>
<evidence type="ECO:0000259" key="9">
    <source>
        <dbReference type="Pfam" id="PF01467"/>
    </source>
</evidence>
<evidence type="ECO:0000313" key="10">
    <source>
        <dbReference type="EMBL" id="CBJ29555.1"/>
    </source>
</evidence>
<keyword evidence="8" id="KW-0812">Transmembrane</keyword>
<dbReference type="OMA" id="EHRVEMC"/>
<keyword evidence="4" id="KW-0548">Nucleotidyltransferase</keyword>
<dbReference type="GO" id="GO:0070566">
    <property type="term" value="F:adenylyltransferase activity"/>
    <property type="evidence" value="ECO:0007669"/>
    <property type="project" value="UniProtKB-ARBA"/>
</dbReference>
<dbReference type="EMBL" id="FN649736">
    <property type="protein sequence ID" value="CBJ29555.1"/>
    <property type="molecule type" value="Genomic_DNA"/>
</dbReference>
<keyword evidence="5" id="KW-0547">Nucleotide-binding</keyword>
<dbReference type="OrthoDB" id="422187at2759"/>
<keyword evidence="8" id="KW-1133">Transmembrane helix</keyword>
<dbReference type="Proteomes" id="UP000002630">
    <property type="component" value="Linkage Group LG11"/>
</dbReference>
<evidence type="ECO:0000256" key="1">
    <source>
        <dbReference type="ARBA" id="ARBA00004790"/>
    </source>
</evidence>
<dbReference type="STRING" id="2880.D7FL12"/>
<accession>D7FL12</accession>
<gene>
    <name evidence="10" type="ORF">Esi_0150_0071</name>
</gene>